<organism evidence="2 3">
    <name type="scientific">Stachybotrys elegans</name>
    <dbReference type="NCBI Taxonomy" id="80388"/>
    <lineage>
        <taxon>Eukaryota</taxon>
        <taxon>Fungi</taxon>
        <taxon>Dikarya</taxon>
        <taxon>Ascomycota</taxon>
        <taxon>Pezizomycotina</taxon>
        <taxon>Sordariomycetes</taxon>
        <taxon>Hypocreomycetidae</taxon>
        <taxon>Hypocreales</taxon>
        <taxon>Stachybotryaceae</taxon>
        <taxon>Stachybotrys</taxon>
    </lineage>
</organism>
<evidence type="ECO:0000313" key="3">
    <source>
        <dbReference type="Proteomes" id="UP000813444"/>
    </source>
</evidence>
<dbReference type="AlphaFoldDB" id="A0A8K0WUV2"/>
<comment type="caution">
    <text evidence="2">The sequence shown here is derived from an EMBL/GenBank/DDBJ whole genome shotgun (WGS) entry which is preliminary data.</text>
</comment>
<reference evidence="2" key="1">
    <citation type="journal article" date="2021" name="Nat. Commun.">
        <title>Genetic determinants of endophytism in the Arabidopsis root mycobiome.</title>
        <authorList>
            <person name="Mesny F."/>
            <person name="Miyauchi S."/>
            <person name="Thiergart T."/>
            <person name="Pickel B."/>
            <person name="Atanasova L."/>
            <person name="Karlsson M."/>
            <person name="Huettel B."/>
            <person name="Barry K.W."/>
            <person name="Haridas S."/>
            <person name="Chen C."/>
            <person name="Bauer D."/>
            <person name="Andreopoulos W."/>
            <person name="Pangilinan J."/>
            <person name="LaButti K."/>
            <person name="Riley R."/>
            <person name="Lipzen A."/>
            <person name="Clum A."/>
            <person name="Drula E."/>
            <person name="Henrissat B."/>
            <person name="Kohler A."/>
            <person name="Grigoriev I.V."/>
            <person name="Martin F.M."/>
            <person name="Hacquard S."/>
        </authorList>
    </citation>
    <scope>NUCLEOTIDE SEQUENCE</scope>
    <source>
        <strain evidence="2">MPI-CAGE-CH-0235</strain>
    </source>
</reference>
<protein>
    <submittedName>
        <fullName evidence="2">Uncharacterized protein</fullName>
    </submittedName>
</protein>
<name>A0A8K0WUV2_9HYPO</name>
<proteinExistence type="predicted"/>
<accession>A0A8K0WUV2</accession>
<evidence type="ECO:0000313" key="2">
    <source>
        <dbReference type="EMBL" id="KAH7326055.1"/>
    </source>
</evidence>
<sequence length="85" mass="9782">MVVSQMDKRPDKVSSQKKNICLSFRLLWLFFGSPLRPPTSFGRQPTQNQGNEAFVWRCRQALTNGTPKTRMDVTSRGSLTPRLKR</sequence>
<keyword evidence="3" id="KW-1185">Reference proteome</keyword>
<feature type="region of interest" description="Disordered" evidence="1">
    <location>
        <begin position="65"/>
        <end position="85"/>
    </location>
</feature>
<gene>
    <name evidence="2" type="ORF">B0I35DRAFT_421810</name>
</gene>
<dbReference type="EMBL" id="JAGPNK010000002">
    <property type="protein sequence ID" value="KAH7326055.1"/>
    <property type="molecule type" value="Genomic_DNA"/>
</dbReference>
<evidence type="ECO:0000256" key="1">
    <source>
        <dbReference type="SAM" id="MobiDB-lite"/>
    </source>
</evidence>
<dbReference type="Proteomes" id="UP000813444">
    <property type="component" value="Unassembled WGS sequence"/>
</dbReference>